<dbReference type="InterPro" id="IPR021833">
    <property type="entry name" value="DUF3425"/>
</dbReference>
<dbReference type="Proteomes" id="UP000717696">
    <property type="component" value="Unassembled WGS sequence"/>
</dbReference>
<evidence type="ECO:0000313" key="3">
    <source>
        <dbReference type="Proteomes" id="UP000717696"/>
    </source>
</evidence>
<evidence type="ECO:0000256" key="1">
    <source>
        <dbReference type="SAM" id="MobiDB-lite"/>
    </source>
</evidence>
<evidence type="ECO:0008006" key="4">
    <source>
        <dbReference type="Google" id="ProtNLM"/>
    </source>
</evidence>
<sequence>MRAIPHSRSSGHLNHNHSSETLALGEDWDGVTSTTERRKLQNCHNQRAYRRRKQQDRPSQALVEVPVAAPKKALRVPSNSEAGNEVDGRVQSILHMSKQAQTEYLTSQRCPEKLLSIMQINIFHALHRNSEALGQPTLWLLCDSVCPFGNTSPQNTLNPLNHISSTGIEARYPRSLGPTPLQLATPHHPWVDLFPWPELRDKVIGLCYMTEVMDDEDLCLDMAEFDAPCNRDSVSLIEATVPFLKESDWLLEGCTQLLEGTNYWRAERGERRLRF</sequence>
<proteinExistence type="predicted"/>
<keyword evidence="3" id="KW-1185">Reference proteome</keyword>
<accession>A0A9P9EVK9</accession>
<comment type="caution">
    <text evidence="2">The sequence shown here is derived from an EMBL/GenBank/DDBJ whole genome shotgun (WGS) entry which is preliminary data.</text>
</comment>
<dbReference type="Pfam" id="PF11905">
    <property type="entry name" value="DUF3425"/>
    <property type="match status" value="1"/>
</dbReference>
<dbReference type="OrthoDB" id="2245989at2759"/>
<dbReference type="PANTHER" id="PTHR38116">
    <property type="entry name" value="CHROMOSOME 7, WHOLE GENOME SHOTGUN SEQUENCE"/>
    <property type="match status" value="1"/>
</dbReference>
<dbReference type="EMBL" id="JAGMUU010000009">
    <property type="protein sequence ID" value="KAH7145406.1"/>
    <property type="molecule type" value="Genomic_DNA"/>
</dbReference>
<organism evidence="2 3">
    <name type="scientific">Dactylonectria estremocensis</name>
    <dbReference type="NCBI Taxonomy" id="1079267"/>
    <lineage>
        <taxon>Eukaryota</taxon>
        <taxon>Fungi</taxon>
        <taxon>Dikarya</taxon>
        <taxon>Ascomycota</taxon>
        <taxon>Pezizomycotina</taxon>
        <taxon>Sordariomycetes</taxon>
        <taxon>Hypocreomycetidae</taxon>
        <taxon>Hypocreales</taxon>
        <taxon>Nectriaceae</taxon>
        <taxon>Dactylonectria</taxon>
    </lineage>
</organism>
<dbReference type="AlphaFoldDB" id="A0A9P9EVK9"/>
<name>A0A9P9EVK9_9HYPO</name>
<evidence type="ECO:0000313" key="2">
    <source>
        <dbReference type="EMBL" id="KAH7145406.1"/>
    </source>
</evidence>
<gene>
    <name evidence="2" type="ORF">B0J13DRAFT_665731</name>
</gene>
<dbReference type="PANTHER" id="PTHR38116:SF1">
    <property type="entry name" value="BZIP DOMAIN-CONTAINING PROTEIN"/>
    <property type="match status" value="1"/>
</dbReference>
<feature type="region of interest" description="Disordered" evidence="1">
    <location>
        <begin position="40"/>
        <end position="60"/>
    </location>
</feature>
<protein>
    <recommendedName>
        <fullName evidence="4">BZIP domain-containing protein</fullName>
    </recommendedName>
</protein>
<reference evidence="2" key="1">
    <citation type="journal article" date="2021" name="Nat. Commun.">
        <title>Genetic determinants of endophytism in the Arabidopsis root mycobiome.</title>
        <authorList>
            <person name="Mesny F."/>
            <person name="Miyauchi S."/>
            <person name="Thiergart T."/>
            <person name="Pickel B."/>
            <person name="Atanasova L."/>
            <person name="Karlsson M."/>
            <person name="Huettel B."/>
            <person name="Barry K.W."/>
            <person name="Haridas S."/>
            <person name="Chen C."/>
            <person name="Bauer D."/>
            <person name="Andreopoulos W."/>
            <person name="Pangilinan J."/>
            <person name="LaButti K."/>
            <person name="Riley R."/>
            <person name="Lipzen A."/>
            <person name="Clum A."/>
            <person name="Drula E."/>
            <person name="Henrissat B."/>
            <person name="Kohler A."/>
            <person name="Grigoriev I.V."/>
            <person name="Martin F.M."/>
            <person name="Hacquard S."/>
        </authorList>
    </citation>
    <scope>NUCLEOTIDE SEQUENCE</scope>
    <source>
        <strain evidence="2">MPI-CAGE-AT-0021</strain>
    </source>
</reference>